<dbReference type="Gene3D" id="2.160.10.10">
    <property type="entry name" value="Hexapeptide repeat proteins"/>
    <property type="match status" value="1"/>
</dbReference>
<feature type="active site" description="Proton acceptor" evidence="7">
    <location>
        <position position="251"/>
    </location>
</feature>
<organism evidence="9 10">
    <name type="scientific">Rhodocista pekingensis</name>
    <dbReference type="NCBI Taxonomy" id="201185"/>
    <lineage>
        <taxon>Bacteria</taxon>
        <taxon>Pseudomonadati</taxon>
        <taxon>Pseudomonadota</taxon>
        <taxon>Alphaproteobacteria</taxon>
        <taxon>Rhodospirillales</taxon>
        <taxon>Azospirillaceae</taxon>
        <taxon>Rhodocista</taxon>
    </lineage>
</organism>
<evidence type="ECO:0000256" key="1">
    <source>
        <dbReference type="ARBA" id="ARBA00022516"/>
    </source>
</evidence>
<evidence type="ECO:0000256" key="7">
    <source>
        <dbReference type="HAMAP-Rule" id="MF_00523"/>
    </source>
</evidence>
<evidence type="ECO:0000256" key="3">
    <source>
        <dbReference type="ARBA" id="ARBA00022679"/>
    </source>
</evidence>
<dbReference type="CDD" id="cd03352">
    <property type="entry name" value="LbH_LpxD"/>
    <property type="match status" value="1"/>
</dbReference>
<dbReference type="Gene3D" id="3.40.1390.10">
    <property type="entry name" value="MurE/MurF, N-terminal domain"/>
    <property type="match status" value="1"/>
</dbReference>
<proteinExistence type="inferred from homology"/>
<dbReference type="InterPro" id="IPR020573">
    <property type="entry name" value="UDP_GlcNAc_AcTrfase_non-rep"/>
</dbReference>
<dbReference type="InterPro" id="IPR011004">
    <property type="entry name" value="Trimer_LpxA-like_sf"/>
</dbReference>
<protein>
    <recommendedName>
        <fullName evidence="7">UDP-3-O-acylglucosamine N-acyltransferase</fullName>
        <ecNumber evidence="7">2.3.1.191</ecNumber>
    </recommendedName>
</protein>
<evidence type="ECO:0000313" key="9">
    <source>
        <dbReference type="EMBL" id="MFC7332075.1"/>
    </source>
</evidence>
<dbReference type="GO" id="GO:0103118">
    <property type="term" value="F:UDP-3-O-[(3R)-3-hydroxyacyl]-glucosamine N-acyltransferase activity"/>
    <property type="evidence" value="ECO:0007669"/>
    <property type="project" value="UniProtKB-EC"/>
</dbReference>
<evidence type="ECO:0000256" key="6">
    <source>
        <dbReference type="ARBA" id="ARBA00023315"/>
    </source>
</evidence>
<dbReference type="Proteomes" id="UP001596456">
    <property type="component" value="Unassembled WGS sequence"/>
</dbReference>
<accession>A0ABW2KRX6</accession>
<sequence>MADPRFFRRAGPFSLAQLADLSGAEIAPGADPALLLHDVAPLDSAGPEQLSFLDNRKYADAFARTGAGACVVHPDLAGRAPTGTALLLSRKPYRAYALCAQAFYPAPAAEGGVSPGAHLHPTARVGEGTEVAPGAVIEVGAEIGNGCRIGPNAVIGRNVRIGDGTTVGACASLSHCEIGNRVVIYPGVRIGQDGFGFAMDAAGHVRVPQLGRVLVEDDVEIGANVTIDRGAGPDTVISRGCMIDNLVQIGHNVHLGPGCVVVAQAGISGSTKLDHHVILAAQAGITGHLKIGAGARIAAQSGVMRDVAPGEQVGGSPAVPMRQWLRQVAMLGRLVRGRGDEDNGRNG</sequence>
<dbReference type="EMBL" id="JBHTCM010000004">
    <property type="protein sequence ID" value="MFC7332075.1"/>
    <property type="molecule type" value="Genomic_DNA"/>
</dbReference>
<evidence type="ECO:0000256" key="4">
    <source>
        <dbReference type="ARBA" id="ARBA00022737"/>
    </source>
</evidence>
<keyword evidence="1 7" id="KW-0444">Lipid biosynthesis</keyword>
<comment type="similarity">
    <text evidence="7">Belongs to the transferase hexapeptide repeat family. LpxD subfamily.</text>
</comment>
<dbReference type="InterPro" id="IPR007691">
    <property type="entry name" value="LpxD"/>
</dbReference>
<keyword evidence="4 7" id="KW-0677">Repeat</keyword>
<dbReference type="InterPro" id="IPR018357">
    <property type="entry name" value="Hexapep_transf_CS"/>
</dbReference>
<keyword evidence="2 7" id="KW-0441">Lipid A biosynthesis</keyword>
<dbReference type="NCBIfam" id="NF002060">
    <property type="entry name" value="PRK00892.1"/>
    <property type="match status" value="1"/>
</dbReference>
<keyword evidence="5 7" id="KW-0443">Lipid metabolism</keyword>
<dbReference type="SUPFAM" id="SSF51161">
    <property type="entry name" value="Trimeric LpxA-like enzymes"/>
    <property type="match status" value="1"/>
</dbReference>
<dbReference type="Pfam" id="PF04613">
    <property type="entry name" value="LpxD"/>
    <property type="match status" value="1"/>
</dbReference>
<dbReference type="NCBIfam" id="TIGR01853">
    <property type="entry name" value="lipid_A_lpxD"/>
    <property type="match status" value="1"/>
</dbReference>
<evidence type="ECO:0000313" key="10">
    <source>
        <dbReference type="Proteomes" id="UP001596456"/>
    </source>
</evidence>
<comment type="function">
    <text evidence="7">Catalyzes the N-acylation of UDP-3-O-acylglucosamine using 3-hydroxyacyl-ACP as the acyl donor. Is involved in the biosynthesis of lipid A, a phosphorylated glycolipid that anchors the lipopolysaccharide to the outer membrane of the cell.</text>
</comment>
<evidence type="ECO:0000259" key="8">
    <source>
        <dbReference type="Pfam" id="PF04613"/>
    </source>
</evidence>
<keyword evidence="10" id="KW-1185">Reference proteome</keyword>
<gene>
    <name evidence="7 9" type="primary">lpxD</name>
    <name evidence="9" type="ORF">ACFQPS_02780</name>
</gene>
<feature type="domain" description="UDP-3-O-[3-hydroxymyristoyl] glucosamine N-acyltransferase non-repeat region" evidence="8">
    <location>
        <begin position="35"/>
        <end position="101"/>
    </location>
</feature>
<comment type="catalytic activity">
    <reaction evidence="7">
        <text>a UDP-3-O-[(3R)-3-hydroxyacyl]-alpha-D-glucosamine + a (3R)-hydroxyacyl-[ACP] = a UDP-2-N,3-O-bis[(3R)-3-hydroxyacyl]-alpha-D-glucosamine + holo-[ACP] + H(+)</text>
        <dbReference type="Rhea" id="RHEA:53836"/>
        <dbReference type="Rhea" id="RHEA-COMP:9685"/>
        <dbReference type="Rhea" id="RHEA-COMP:9945"/>
        <dbReference type="ChEBI" id="CHEBI:15378"/>
        <dbReference type="ChEBI" id="CHEBI:64479"/>
        <dbReference type="ChEBI" id="CHEBI:78827"/>
        <dbReference type="ChEBI" id="CHEBI:137740"/>
        <dbReference type="ChEBI" id="CHEBI:137748"/>
        <dbReference type="EC" id="2.3.1.191"/>
    </reaction>
</comment>
<keyword evidence="3 7" id="KW-0808">Transferase</keyword>
<comment type="pathway">
    <text evidence="7">Bacterial outer membrane biogenesis; LPS lipid A biosynthesis.</text>
</comment>
<evidence type="ECO:0000256" key="5">
    <source>
        <dbReference type="ARBA" id="ARBA00023098"/>
    </source>
</evidence>
<name>A0ABW2KRX6_9PROT</name>
<comment type="caution">
    <text evidence="9">The sequence shown here is derived from an EMBL/GenBank/DDBJ whole genome shotgun (WGS) entry which is preliminary data.</text>
</comment>
<comment type="subunit">
    <text evidence="7">Homotrimer.</text>
</comment>
<dbReference type="PANTHER" id="PTHR43378:SF2">
    <property type="entry name" value="UDP-3-O-ACYLGLUCOSAMINE N-ACYLTRANSFERASE 1, MITOCHONDRIAL-RELATED"/>
    <property type="match status" value="1"/>
</dbReference>
<dbReference type="EC" id="2.3.1.191" evidence="7"/>
<evidence type="ECO:0000256" key="2">
    <source>
        <dbReference type="ARBA" id="ARBA00022556"/>
    </source>
</evidence>
<dbReference type="PANTHER" id="PTHR43378">
    <property type="entry name" value="UDP-3-O-ACYLGLUCOSAMINE N-ACYLTRANSFERASE"/>
    <property type="match status" value="1"/>
</dbReference>
<dbReference type="RefSeq" id="WP_377356254.1">
    <property type="nucleotide sequence ID" value="NZ_JBHTCM010000004.1"/>
</dbReference>
<dbReference type="InterPro" id="IPR001451">
    <property type="entry name" value="Hexapep"/>
</dbReference>
<dbReference type="HAMAP" id="MF_00523">
    <property type="entry name" value="LpxD"/>
    <property type="match status" value="1"/>
</dbReference>
<keyword evidence="6 7" id="KW-0012">Acyltransferase</keyword>
<dbReference type="Pfam" id="PF00132">
    <property type="entry name" value="Hexapep"/>
    <property type="match status" value="2"/>
</dbReference>
<dbReference type="PROSITE" id="PS00101">
    <property type="entry name" value="HEXAPEP_TRANSFERASES"/>
    <property type="match status" value="1"/>
</dbReference>
<reference evidence="10" key="1">
    <citation type="journal article" date="2019" name="Int. J. Syst. Evol. Microbiol.">
        <title>The Global Catalogue of Microorganisms (GCM) 10K type strain sequencing project: providing services to taxonomists for standard genome sequencing and annotation.</title>
        <authorList>
            <consortium name="The Broad Institute Genomics Platform"/>
            <consortium name="The Broad Institute Genome Sequencing Center for Infectious Disease"/>
            <person name="Wu L."/>
            <person name="Ma J."/>
        </authorList>
    </citation>
    <scope>NUCLEOTIDE SEQUENCE [LARGE SCALE GENOMIC DNA]</scope>
    <source>
        <strain evidence="10">CGMCC 1.16275</strain>
    </source>
</reference>